<feature type="transmembrane region" description="Helical" evidence="1">
    <location>
        <begin position="141"/>
        <end position="174"/>
    </location>
</feature>
<feature type="transmembrane region" description="Helical" evidence="1">
    <location>
        <begin position="186"/>
        <end position="204"/>
    </location>
</feature>
<name>A0A5Q0GXG4_SACSY</name>
<sequence length="205" mass="21072">MSTRASAPPLARLVTEVLAPWVLVLSLPLVVAWHATGNVPDALLWGAVVGLTGSVIPMVVIVHGARRGRWNGHHVTNREGRLVPLLACLASLGLGIAALTLGGAPRAMVALALAMFLSLVVCLAVTFGVPVNGERGWKVSFHAAVAAGAVTVLFISFGPWALLGVPLVALVAWSRVALGDHTTPQVVVGALLGAVLAGSSFWLLA</sequence>
<evidence type="ECO:0000256" key="1">
    <source>
        <dbReference type="SAM" id="Phobius"/>
    </source>
</evidence>
<accession>A0A5Q0GXG4</accession>
<keyword evidence="1" id="KW-0472">Membrane</keyword>
<dbReference type="SUPFAM" id="SSF48317">
    <property type="entry name" value="Acid phosphatase/Vanadium-dependent haloperoxidase"/>
    <property type="match status" value="1"/>
</dbReference>
<proteinExistence type="predicted"/>
<organism evidence="2 3">
    <name type="scientific">Saccharothrix syringae</name>
    <name type="common">Nocardiopsis syringae</name>
    <dbReference type="NCBI Taxonomy" id="103733"/>
    <lineage>
        <taxon>Bacteria</taxon>
        <taxon>Bacillati</taxon>
        <taxon>Actinomycetota</taxon>
        <taxon>Actinomycetes</taxon>
        <taxon>Pseudonocardiales</taxon>
        <taxon>Pseudonocardiaceae</taxon>
        <taxon>Saccharothrix</taxon>
    </lineage>
</organism>
<dbReference type="Proteomes" id="UP000325787">
    <property type="component" value="Chromosome"/>
</dbReference>
<protein>
    <submittedName>
        <fullName evidence="2">Phosphatase PAP2 family protein</fullName>
    </submittedName>
</protein>
<dbReference type="InterPro" id="IPR036938">
    <property type="entry name" value="PAP2/HPO_sf"/>
</dbReference>
<feature type="transmembrane region" description="Helical" evidence="1">
    <location>
        <begin position="82"/>
        <end position="101"/>
    </location>
</feature>
<evidence type="ECO:0000313" key="2">
    <source>
        <dbReference type="EMBL" id="QFZ18032.1"/>
    </source>
</evidence>
<evidence type="ECO:0000313" key="3">
    <source>
        <dbReference type="Proteomes" id="UP000325787"/>
    </source>
</evidence>
<dbReference type="EMBL" id="CP034550">
    <property type="protein sequence ID" value="QFZ18032.1"/>
    <property type="molecule type" value="Genomic_DNA"/>
</dbReference>
<keyword evidence="1" id="KW-0812">Transmembrane</keyword>
<dbReference type="AlphaFoldDB" id="A0A5Q0GXG4"/>
<feature type="transmembrane region" description="Helical" evidence="1">
    <location>
        <begin position="42"/>
        <end position="62"/>
    </location>
</feature>
<dbReference type="OrthoDB" id="4935320at2"/>
<feature type="transmembrane region" description="Helical" evidence="1">
    <location>
        <begin position="107"/>
        <end position="129"/>
    </location>
</feature>
<keyword evidence="1" id="KW-1133">Transmembrane helix</keyword>
<dbReference type="RefSeq" id="WP_033427122.1">
    <property type="nucleotide sequence ID" value="NZ_CP034550.1"/>
</dbReference>
<keyword evidence="3" id="KW-1185">Reference proteome</keyword>
<dbReference type="Gene3D" id="1.20.144.10">
    <property type="entry name" value="Phosphatidic acid phosphatase type 2/haloperoxidase"/>
    <property type="match status" value="1"/>
</dbReference>
<gene>
    <name evidence="2" type="ORF">EKG83_11555</name>
</gene>
<reference evidence="3" key="1">
    <citation type="journal article" date="2021" name="Curr. Microbiol.">
        <title>Complete genome of nocamycin-producing strain Saccharothrix syringae NRRL B-16468 reveals the biosynthetic potential for secondary metabolites.</title>
        <authorList>
            <person name="Mo X."/>
            <person name="Yang S."/>
        </authorList>
    </citation>
    <scope>NUCLEOTIDE SEQUENCE [LARGE SCALE GENOMIC DNA]</scope>
    <source>
        <strain evidence="3">ATCC 51364 / DSM 43886 / JCM 6844 / KCTC 9398 / NBRC 14523 / NRRL B-16468 / INA 2240</strain>
    </source>
</reference>
<dbReference type="KEGG" id="ssyi:EKG83_11555"/>